<evidence type="ECO:0000313" key="1">
    <source>
        <dbReference type="EMBL" id="KAI2645441.1"/>
    </source>
</evidence>
<dbReference type="EMBL" id="JACTAM010002240">
    <property type="protein sequence ID" value="KAI2645441.1"/>
    <property type="molecule type" value="Genomic_DNA"/>
</dbReference>
<evidence type="ECO:0000313" key="2">
    <source>
        <dbReference type="Proteomes" id="UP000830375"/>
    </source>
</evidence>
<gene>
    <name evidence="1" type="ORF">H4Q32_026974</name>
</gene>
<organism evidence="1 2">
    <name type="scientific">Labeo rohita</name>
    <name type="common">Indian major carp</name>
    <name type="synonym">Cyprinus rohita</name>
    <dbReference type="NCBI Taxonomy" id="84645"/>
    <lineage>
        <taxon>Eukaryota</taxon>
        <taxon>Metazoa</taxon>
        <taxon>Chordata</taxon>
        <taxon>Craniata</taxon>
        <taxon>Vertebrata</taxon>
        <taxon>Euteleostomi</taxon>
        <taxon>Actinopterygii</taxon>
        <taxon>Neopterygii</taxon>
        <taxon>Teleostei</taxon>
        <taxon>Ostariophysi</taxon>
        <taxon>Cypriniformes</taxon>
        <taxon>Cyprinidae</taxon>
        <taxon>Labeoninae</taxon>
        <taxon>Labeonini</taxon>
        <taxon>Labeo</taxon>
    </lineage>
</organism>
<keyword evidence="1" id="KW-0969">Cilium</keyword>
<name>A0ABQ8L3W9_LABRO</name>
<proteinExistence type="predicted"/>
<reference evidence="1 2" key="1">
    <citation type="submission" date="2022-01" db="EMBL/GenBank/DDBJ databases">
        <title>A high-quality chromosome-level genome assembly of rohu carp, Labeo rohita.</title>
        <authorList>
            <person name="Arick M.A. II"/>
            <person name="Hsu C.-Y."/>
            <person name="Magbanua Z."/>
            <person name="Pechanova O."/>
            <person name="Grover C."/>
            <person name="Miller E."/>
            <person name="Thrash A."/>
            <person name="Ezzel L."/>
            <person name="Alam S."/>
            <person name="Benzie J."/>
            <person name="Hamilton M."/>
            <person name="Karsi A."/>
            <person name="Lawrence M.L."/>
            <person name="Peterson D.G."/>
        </authorList>
    </citation>
    <scope>NUCLEOTIDE SEQUENCE [LARGE SCALE GENOMIC DNA]</scope>
    <source>
        <strain evidence="2">BAU-BD-2019</strain>
        <tissue evidence="1">Blood</tissue>
    </source>
</reference>
<comment type="caution">
    <text evidence="1">The sequence shown here is derived from an EMBL/GenBank/DDBJ whole genome shotgun (WGS) entry which is preliminary data.</text>
</comment>
<keyword evidence="1" id="KW-0282">Flagellum</keyword>
<sequence length="154" mass="17462">MSLTFSLRKEIVEVVPMVSEVLKRWPALSLPNEVKVLVLTGSNEFKHITNVDLLCNIQLIITPTYTTSSEITSNIVNHRNIVNLPEDPALFRKCLSNDYGIQRYEACVRTHLQQTDRQTRGMKMGIPVLTEDDVAPSTLPTFTNFAVVLEEILY</sequence>
<dbReference type="Proteomes" id="UP000830375">
    <property type="component" value="Unassembled WGS sequence"/>
</dbReference>
<accession>A0ABQ8L3W9</accession>
<protein>
    <submittedName>
        <fullName evidence="1">Dynein beta chain, flagellar outer arm</fullName>
    </submittedName>
</protein>
<keyword evidence="2" id="KW-1185">Reference proteome</keyword>
<keyword evidence="1" id="KW-0966">Cell projection</keyword>